<dbReference type="InterPro" id="IPR000109">
    <property type="entry name" value="POT_fam"/>
</dbReference>
<evidence type="ECO:0000256" key="1">
    <source>
        <dbReference type="ARBA" id="ARBA00004141"/>
    </source>
</evidence>
<keyword evidence="6 7" id="KW-0472">Membrane</keyword>
<evidence type="ECO:0000256" key="4">
    <source>
        <dbReference type="ARBA" id="ARBA00022856"/>
    </source>
</evidence>
<organism evidence="10">
    <name type="scientific">Gongylonema pulchrum</name>
    <dbReference type="NCBI Taxonomy" id="637853"/>
    <lineage>
        <taxon>Eukaryota</taxon>
        <taxon>Metazoa</taxon>
        <taxon>Ecdysozoa</taxon>
        <taxon>Nematoda</taxon>
        <taxon>Chromadorea</taxon>
        <taxon>Rhabditida</taxon>
        <taxon>Spirurina</taxon>
        <taxon>Spiruromorpha</taxon>
        <taxon>Spiruroidea</taxon>
        <taxon>Gongylonematidae</taxon>
        <taxon>Gongylonema</taxon>
    </lineage>
</organism>
<evidence type="ECO:0000256" key="2">
    <source>
        <dbReference type="ARBA" id="ARBA00005982"/>
    </source>
</evidence>
<keyword evidence="9" id="KW-1185">Reference proteome</keyword>
<protein>
    <submittedName>
        <fullName evidence="10">Integral membrane protein</fullName>
    </submittedName>
</protein>
<comment type="subcellular location">
    <subcellularLocation>
        <location evidence="1">Membrane</location>
        <topology evidence="1">Multi-pass membrane protein</topology>
    </subcellularLocation>
</comment>
<dbReference type="GO" id="GO:0022857">
    <property type="term" value="F:transmembrane transporter activity"/>
    <property type="evidence" value="ECO:0007669"/>
    <property type="project" value="InterPro"/>
</dbReference>
<keyword evidence="3 7" id="KW-0812">Transmembrane</keyword>
<keyword evidence="4" id="KW-0571">Peptide transport</keyword>
<feature type="transmembrane region" description="Helical" evidence="7">
    <location>
        <begin position="109"/>
        <end position="128"/>
    </location>
</feature>
<feature type="transmembrane region" description="Helical" evidence="7">
    <location>
        <begin position="77"/>
        <end position="97"/>
    </location>
</feature>
<evidence type="ECO:0000256" key="6">
    <source>
        <dbReference type="ARBA" id="ARBA00023136"/>
    </source>
</evidence>
<dbReference type="GO" id="GO:0016020">
    <property type="term" value="C:membrane"/>
    <property type="evidence" value="ECO:0007669"/>
    <property type="project" value="UniProtKB-SubCell"/>
</dbReference>
<dbReference type="OrthoDB" id="205993at2759"/>
<evidence type="ECO:0000256" key="5">
    <source>
        <dbReference type="ARBA" id="ARBA00022989"/>
    </source>
</evidence>
<comment type="similarity">
    <text evidence="2">Belongs to the major facilitator superfamily. Proton-dependent oligopeptide transporter (POT/PTR) (TC 2.A.17) family.</text>
</comment>
<dbReference type="InterPro" id="IPR036259">
    <property type="entry name" value="MFS_trans_sf"/>
</dbReference>
<name>A0A183CY29_9BILA</name>
<dbReference type="GO" id="GO:0015833">
    <property type="term" value="P:peptide transport"/>
    <property type="evidence" value="ECO:0007669"/>
    <property type="project" value="UniProtKB-KW"/>
</dbReference>
<dbReference type="Gene3D" id="1.20.1250.20">
    <property type="entry name" value="MFS general substrate transporter like domains"/>
    <property type="match status" value="1"/>
</dbReference>
<gene>
    <name evidence="8" type="ORF">GPUH_LOCUS1370</name>
</gene>
<reference evidence="8 9" key="2">
    <citation type="submission" date="2018-11" db="EMBL/GenBank/DDBJ databases">
        <authorList>
            <consortium name="Pathogen Informatics"/>
        </authorList>
    </citation>
    <scope>NUCLEOTIDE SEQUENCE [LARGE SCALE GENOMIC DNA]</scope>
</reference>
<dbReference type="Proteomes" id="UP000271098">
    <property type="component" value="Unassembled WGS sequence"/>
</dbReference>
<evidence type="ECO:0000313" key="10">
    <source>
        <dbReference type="WBParaSite" id="GPUH_0000137201-mRNA-1"/>
    </source>
</evidence>
<proteinExistence type="inferred from homology"/>
<keyword evidence="4" id="KW-0653">Protein transport</keyword>
<keyword evidence="5 7" id="KW-1133">Transmembrane helix</keyword>
<dbReference type="EMBL" id="UYRT01001635">
    <property type="protein sequence ID" value="VDK29902.1"/>
    <property type="molecule type" value="Genomic_DNA"/>
</dbReference>
<evidence type="ECO:0000313" key="8">
    <source>
        <dbReference type="EMBL" id="VDK29902.1"/>
    </source>
</evidence>
<evidence type="ECO:0000256" key="7">
    <source>
        <dbReference type="SAM" id="Phobius"/>
    </source>
</evidence>
<dbReference type="AlphaFoldDB" id="A0A183CY29"/>
<evidence type="ECO:0000313" key="9">
    <source>
        <dbReference type="Proteomes" id="UP000271098"/>
    </source>
</evidence>
<dbReference type="WBParaSite" id="GPUH_0000137201-mRNA-1">
    <property type="protein sequence ID" value="GPUH_0000137201-mRNA-1"/>
    <property type="gene ID" value="GPUH_0000137201"/>
</dbReference>
<keyword evidence="4" id="KW-0813">Transport</keyword>
<dbReference type="PANTHER" id="PTHR11654">
    <property type="entry name" value="OLIGOPEPTIDE TRANSPORTER-RELATED"/>
    <property type="match status" value="1"/>
</dbReference>
<dbReference type="Pfam" id="PF00854">
    <property type="entry name" value="PTR2"/>
    <property type="match status" value="1"/>
</dbReference>
<accession>A0A183CY29</accession>
<evidence type="ECO:0000256" key="3">
    <source>
        <dbReference type="ARBA" id="ARBA00022692"/>
    </source>
</evidence>
<reference evidence="10" key="1">
    <citation type="submission" date="2016-06" db="UniProtKB">
        <authorList>
            <consortium name="WormBaseParasite"/>
        </authorList>
    </citation>
    <scope>IDENTIFICATION</scope>
</reference>
<sequence length="260" mass="28938">MYLPVPMFWALYDQQLLIANTRHLRNINKAGGDGHHDLTCSIYFYVTTGSVWTIQAVQMNCRLWGNFLLLPDQMQTMNAVLILLFIPLFQIVIYPLISRFVDFTPLRRMVVGGVLAALSFVIAGFVQLQINTSLAELPGQQQSFVSVTNTLQNCSVTVAAMEYPDIAPKTVPANYSLVNDRTRGLKQMFRLNAGQTNFTLSYTGDGCAAYSSLPSTAAYDLEPKKIQALIIGHHGTYLTTVQTNKPTNGNGEFAIIRQDY</sequence>